<dbReference type="EMBL" id="CABEID010000001">
    <property type="protein sequence ID" value="VTS44602.1"/>
    <property type="molecule type" value="Genomic_DNA"/>
</dbReference>
<accession>A0A4U9ZUZ6</accession>
<name>A0A4U9ZUZ6_STRAP</name>
<keyword evidence="1" id="KW-0175">Coiled coil</keyword>
<reference evidence="3 4" key="1">
    <citation type="submission" date="2019-05" db="EMBL/GenBank/DDBJ databases">
        <authorList>
            <consortium name="Pathogen Informatics"/>
        </authorList>
    </citation>
    <scope>NUCLEOTIDE SEQUENCE [LARGE SCALE GENOMIC DNA]</scope>
    <source>
        <strain evidence="3 4">NCTC11062</strain>
    </source>
</reference>
<dbReference type="Gene3D" id="3.40.50.720">
    <property type="entry name" value="NAD(P)-binding Rossmann-like Domain"/>
    <property type="match status" value="1"/>
</dbReference>
<keyword evidence="2" id="KW-0472">Membrane</keyword>
<feature type="transmembrane region" description="Helical" evidence="2">
    <location>
        <begin position="332"/>
        <end position="359"/>
    </location>
</feature>
<proteinExistence type="predicted"/>
<gene>
    <name evidence="3" type="ORF">NCTC11062_01644</name>
</gene>
<keyword evidence="2" id="KW-0812">Transmembrane</keyword>
<dbReference type="SUPFAM" id="SSF51735">
    <property type="entry name" value="NAD(P)-binding Rossmann-fold domains"/>
    <property type="match status" value="1"/>
</dbReference>
<dbReference type="Proteomes" id="UP000403538">
    <property type="component" value="Unassembled WGS sequence"/>
</dbReference>
<dbReference type="RefSeq" id="WP_143876702.1">
    <property type="nucleotide sequence ID" value="NZ_CABEID010000001.1"/>
</dbReference>
<keyword evidence="2" id="KW-1133">Transmembrane helix</keyword>
<sequence length="593" mass="68404">MKILLFGNTGYVTKKFIQEAFPKDTVYLLGETDLKSSKKLKLTVFPKTKETILVEVLRTYQFDQILYLSNLLTYKNQRVGELERLQTFLHHTEELSHSKILYVTGPEVLNDPQELERAAEEICLNWSKTNGRSLKIVRSPYLYSSKLPEDYLYQLFDSLHQNKTVHIGEHPDEIANFINSEDLAELISKIFDSWNDQTEILTIYNPFQITFQQFAAKLEELSLSKSAIEIDSNSTEPYLYRSTDEDNLRQRYGWFIRYSVLDDLSDLYKDFVKENKTSNHLEFNHLKKAIYLMRSHKVYQKVAEILLAFLLSEGLSTLLNGFNQFKMIDIRLFFVTLISTIFGTLYGIFAGLLSILGLFAANIFSGGNWQSIVYNTDRWISFAAYMFVALICGIIQMKYQDEKEMLEKENQLLNERNELLSISYEDAVYDREKLVQQVVSNQNGASKLFSIFQQLDKPTVEAVLNETKKVIEEQLGANKVNIYSLSNSSDFNLSNYPTLAEELKNDEVWINKNLLPDYPFYASEIKAASGLKYLLWIEDVSYNRLSLSRLHFLQMIGGVAASMLDKAGYHQAFANIKKTMSLENNSNSIKHGG</sequence>
<protein>
    <submittedName>
        <fullName evidence="3">Membrane protein</fullName>
    </submittedName>
</protein>
<evidence type="ECO:0000256" key="2">
    <source>
        <dbReference type="SAM" id="Phobius"/>
    </source>
</evidence>
<dbReference type="InterPro" id="IPR036291">
    <property type="entry name" value="NAD(P)-bd_dom_sf"/>
</dbReference>
<feature type="transmembrane region" description="Helical" evidence="2">
    <location>
        <begin position="379"/>
        <end position="399"/>
    </location>
</feature>
<organism evidence="3 4">
    <name type="scientific">Streptococcus anginosus</name>
    <dbReference type="NCBI Taxonomy" id="1328"/>
    <lineage>
        <taxon>Bacteria</taxon>
        <taxon>Bacillati</taxon>
        <taxon>Bacillota</taxon>
        <taxon>Bacilli</taxon>
        <taxon>Lactobacillales</taxon>
        <taxon>Streptococcaceae</taxon>
        <taxon>Streptococcus</taxon>
        <taxon>Streptococcus anginosus group</taxon>
    </lineage>
</organism>
<evidence type="ECO:0000313" key="4">
    <source>
        <dbReference type="Proteomes" id="UP000403538"/>
    </source>
</evidence>
<feature type="coiled-coil region" evidence="1">
    <location>
        <begin position="396"/>
        <end position="423"/>
    </location>
</feature>
<dbReference type="AlphaFoldDB" id="A0A4U9ZUZ6"/>
<evidence type="ECO:0000313" key="3">
    <source>
        <dbReference type="EMBL" id="VTS44602.1"/>
    </source>
</evidence>
<evidence type="ECO:0000256" key="1">
    <source>
        <dbReference type="SAM" id="Coils"/>
    </source>
</evidence>